<feature type="chain" id="PRO_5002081689" evidence="1">
    <location>
        <begin position="23"/>
        <end position="85"/>
    </location>
</feature>
<evidence type="ECO:0000313" key="3">
    <source>
        <dbReference type="Proteomes" id="UP000030816"/>
    </source>
</evidence>
<proteinExistence type="predicted"/>
<dbReference type="EMBL" id="AZHE01000007">
    <property type="protein sequence ID" value="KHN98474.1"/>
    <property type="molecule type" value="Genomic_DNA"/>
</dbReference>
<name>A0A0B2WY01_METAS</name>
<protein>
    <submittedName>
        <fullName evidence="2">Uncharacterized protein</fullName>
    </submittedName>
</protein>
<feature type="signal peptide" evidence="1">
    <location>
        <begin position="1"/>
        <end position="22"/>
    </location>
</feature>
<gene>
    <name evidence="2" type="ORF">MAM_03598</name>
</gene>
<sequence>MAPWYAIMTFSTALLAPAPAPATDAPAPAAAIKRLRDLPAMTRLQAEQVEHIAAAYKAGNKSLSELDGKPRYIASAGVGLVNSAL</sequence>
<dbReference type="Proteomes" id="UP000030816">
    <property type="component" value="Unassembled WGS sequence"/>
</dbReference>
<accession>A0A0B2WY01</accession>
<dbReference type="AlphaFoldDB" id="A0A0B2WY01"/>
<organism evidence="2 3">
    <name type="scientific">Metarhizium album (strain ARSEF 1941)</name>
    <dbReference type="NCBI Taxonomy" id="1081103"/>
    <lineage>
        <taxon>Eukaryota</taxon>
        <taxon>Fungi</taxon>
        <taxon>Dikarya</taxon>
        <taxon>Ascomycota</taxon>
        <taxon>Pezizomycotina</taxon>
        <taxon>Sordariomycetes</taxon>
        <taxon>Hypocreomycetidae</taxon>
        <taxon>Hypocreales</taxon>
        <taxon>Clavicipitaceae</taxon>
        <taxon>Metarhizium</taxon>
    </lineage>
</organism>
<evidence type="ECO:0000256" key="1">
    <source>
        <dbReference type="SAM" id="SignalP"/>
    </source>
</evidence>
<dbReference type="HOGENOM" id="CLU_2513092_0_0_1"/>
<comment type="caution">
    <text evidence="2">The sequence shown here is derived from an EMBL/GenBank/DDBJ whole genome shotgun (WGS) entry which is preliminary data.</text>
</comment>
<dbReference type="GeneID" id="63738053"/>
<evidence type="ECO:0000313" key="2">
    <source>
        <dbReference type="EMBL" id="KHN98474.1"/>
    </source>
</evidence>
<keyword evidence="1" id="KW-0732">Signal</keyword>
<keyword evidence="3" id="KW-1185">Reference proteome</keyword>
<dbReference type="RefSeq" id="XP_040679540.1">
    <property type="nucleotide sequence ID" value="XM_040822397.1"/>
</dbReference>
<reference evidence="2 3" key="1">
    <citation type="journal article" date="2014" name="Proc. Natl. Acad. Sci. U.S.A.">
        <title>Trajectory and genomic determinants of fungal-pathogen speciation and host adaptation.</title>
        <authorList>
            <person name="Hu X."/>
            <person name="Xiao G."/>
            <person name="Zheng P."/>
            <person name="Shang Y."/>
            <person name="Su Y."/>
            <person name="Zhang X."/>
            <person name="Liu X."/>
            <person name="Zhan S."/>
            <person name="St Leger R.J."/>
            <person name="Wang C."/>
        </authorList>
    </citation>
    <scope>NUCLEOTIDE SEQUENCE [LARGE SCALE GENOMIC DNA]</scope>
    <source>
        <strain evidence="2 3">ARSEF 1941</strain>
    </source>
</reference>